<gene>
    <name evidence="12" type="ORF">RI129_008738</name>
</gene>
<accession>A0AAN7VCI7</accession>
<dbReference type="GO" id="GO:0031410">
    <property type="term" value="C:cytoplasmic vesicle"/>
    <property type="evidence" value="ECO:0007669"/>
    <property type="project" value="UniProtKB-KW"/>
</dbReference>
<comment type="caution">
    <text evidence="12">The sequence shown here is derived from an EMBL/GenBank/DDBJ whole genome shotgun (WGS) entry which is preliminary data.</text>
</comment>
<dbReference type="GO" id="GO:0005776">
    <property type="term" value="C:autophagosome"/>
    <property type="evidence" value="ECO:0007669"/>
    <property type="project" value="UniProtKB-SubCell"/>
</dbReference>
<evidence type="ECO:0000313" key="13">
    <source>
        <dbReference type="Proteomes" id="UP001329430"/>
    </source>
</evidence>
<keyword evidence="4" id="KW-0072">Autophagy</keyword>
<evidence type="ECO:0000256" key="11">
    <source>
        <dbReference type="SAM" id="MobiDB-lite"/>
    </source>
</evidence>
<evidence type="ECO:0000256" key="1">
    <source>
        <dbReference type="ARBA" id="ARBA00004419"/>
    </source>
</evidence>
<evidence type="ECO:0000256" key="9">
    <source>
        <dbReference type="ARBA" id="ARBA00023329"/>
    </source>
</evidence>
<name>A0AAN7VCI7_9COLE</name>
<dbReference type="GO" id="GO:0045893">
    <property type="term" value="P:positive regulation of DNA-templated transcription"/>
    <property type="evidence" value="ECO:0007669"/>
    <property type="project" value="TreeGrafter"/>
</dbReference>
<evidence type="ECO:0000256" key="3">
    <source>
        <dbReference type="ARBA" id="ARBA00022490"/>
    </source>
</evidence>
<dbReference type="PANTHER" id="PTHR31671">
    <property type="entry name" value="DIABETES AND OBESITY REGULATED, ISOFORM G"/>
    <property type="match status" value="1"/>
</dbReference>
<dbReference type="GO" id="GO:0000045">
    <property type="term" value="P:autophagosome assembly"/>
    <property type="evidence" value="ECO:0007669"/>
    <property type="project" value="TreeGrafter"/>
</dbReference>
<evidence type="ECO:0000256" key="2">
    <source>
        <dbReference type="ARBA" id="ARBA00004514"/>
    </source>
</evidence>
<dbReference type="PANTHER" id="PTHR31671:SF3">
    <property type="entry name" value="DIABETES AND OBESITY REGULATED, ISOFORM G"/>
    <property type="match status" value="1"/>
</dbReference>
<organism evidence="12 13">
    <name type="scientific">Pyrocoelia pectoralis</name>
    <dbReference type="NCBI Taxonomy" id="417401"/>
    <lineage>
        <taxon>Eukaryota</taxon>
        <taxon>Metazoa</taxon>
        <taxon>Ecdysozoa</taxon>
        <taxon>Arthropoda</taxon>
        <taxon>Hexapoda</taxon>
        <taxon>Insecta</taxon>
        <taxon>Pterygota</taxon>
        <taxon>Neoptera</taxon>
        <taxon>Endopterygota</taxon>
        <taxon>Coleoptera</taxon>
        <taxon>Polyphaga</taxon>
        <taxon>Elateriformia</taxon>
        <taxon>Elateroidea</taxon>
        <taxon>Lampyridae</taxon>
        <taxon>Lampyrinae</taxon>
        <taxon>Pyrocoelia</taxon>
    </lineage>
</organism>
<feature type="compositionally biased region" description="Polar residues" evidence="11">
    <location>
        <begin position="245"/>
        <end position="259"/>
    </location>
</feature>
<evidence type="ECO:0000313" key="12">
    <source>
        <dbReference type="EMBL" id="KAK5642571.1"/>
    </source>
</evidence>
<reference evidence="12 13" key="1">
    <citation type="journal article" date="2024" name="Insects">
        <title>An Improved Chromosome-Level Genome Assembly of the Firefly Pyrocoelia pectoralis.</title>
        <authorList>
            <person name="Fu X."/>
            <person name="Meyer-Rochow V.B."/>
            <person name="Ballantyne L."/>
            <person name="Zhu X."/>
        </authorList>
    </citation>
    <scope>NUCLEOTIDE SEQUENCE [LARGE SCALE GENOMIC DNA]</scope>
    <source>
        <strain evidence="12">XCY_ONT2</strain>
    </source>
</reference>
<proteinExistence type="predicted"/>
<evidence type="ECO:0000256" key="5">
    <source>
        <dbReference type="ARBA" id="ARBA00023015"/>
    </source>
</evidence>
<evidence type="ECO:0008006" key="14">
    <source>
        <dbReference type="Google" id="ProtNLM"/>
    </source>
</evidence>
<evidence type="ECO:0000256" key="8">
    <source>
        <dbReference type="ARBA" id="ARBA00023242"/>
    </source>
</evidence>
<evidence type="ECO:0000256" key="6">
    <source>
        <dbReference type="ARBA" id="ARBA00023159"/>
    </source>
</evidence>
<evidence type="ECO:0000256" key="7">
    <source>
        <dbReference type="ARBA" id="ARBA00023163"/>
    </source>
</evidence>
<evidence type="ECO:0000256" key="10">
    <source>
        <dbReference type="ARBA" id="ARBA00034306"/>
    </source>
</evidence>
<protein>
    <recommendedName>
        <fullName evidence="14">Tumor protein p53-inducible nuclear protein 1</fullName>
    </recommendedName>
</protein>
<feature type="region of interest" description="Disordered" evidence="11">
    <location>
        <begin position="226"/>
        <end position="259"/>
    </location>
</feature>
<keyword evidence="8" id="KW-0539">Nucleus</keyword>
<keyword evidence="6" id="KW-0010">Activator</keyword>
<sequence>MFNTLASYLLGTSNQQPTGGVEERNIRLTSVVADDDWVLVDQDSEGNSEVESSVSDSLDGYDNINCHNQLPHILTRSSSTSSLRCANMEDSWFVTPPPCFTSAGPVHMETSPLENLLIEHPSMSVYQHPHSALIGPRYNSVPVQSANESEFSDEEEELDEIIEQVPPPVQRLEVETYRERQLHVPRRNRVNILQQQEKQWKQTKQAQKVQLRKACQSLKRKYLDRANKAREVNTRNRHQRRSERSQGANRSYVNNNRKC</sequence>
<dbReference type="GO" id="GO:0016604">
    <property type="term" value="C:nuclear body"/>
    <property type="evidence" value="ECO:0007669"/>
    <property type="project" value="UniProtKB-SubCell"/>
</dbReference>
<keyword evidence="3" id="KW-0963">Cytoplasm</keyword>
<dbReference type="AlphaFoldDB" id="A0AAN7VCI7"/>
<dbReference type="InterPro" id="IPR029431">
    <property type="entry name" value="TP53INP"/>
</dbReference>
<keyword evidence="13" id="KW-1185">Reference proteome</keyword>
<keyword evidence="9" id="KW-0968">Cytoplasmic vesicle</keyword>
<keyword evidence="7" id="KW-0804">Transcription</keyword>
<dbReference type="GO" id="GO:0005829">
    <property type="term" value="C:cytosol"/>
    <property type="evidence" value="ECO:0007669"/>
    <property type="project" value="UniProtKB-SubCell"/>
</dbReference>
<comment type="subcellular location">
    <subcellularLocation>
        <location evidence="2">Cytoplasm</location>
        <location evidence="2">Cytosol</location>
    </subcellularLocation>
    <subcellularLocation>
        <location evidence="1">Cytoplasmic vesicle</location>
        <location evidence="1">Autophagosome</location>
    </subcellularLocation>
    <subcellularLocation>
        <location evidence="10">Nucleus</location>
        <location evidence="10">Nuclear body</location>
    </subcellularLocation>
</comment>
<dbReference type="Pfam" id="PF14839">
    <property type="entry name" value="DOR"/>
    <property type="match status" value="1"/>
</dbReference>
<keyword evidence="5" id="KW-0805">Transcription regulation</keyword>
<dbReference type="Proteomes" id="UP001329430">
    <property type="component" value="Chromosome 6"/>
</dbReference>
<dbReference type="EMBL" id="JAVRBK010000006">
    <property type="protein sequence ID" value="KAK5642571.1"/>
    <property type="molecule type" value="Genomic_DNA"/>
</dbReference>
<evidence type="ECO:0000256" key="4">
    <source>
        <dbReference type="ARBA" id="ARBA00023006"/>
    </source>
</evidence>